<evidence type="ECO:0000313" key="2">
    <source>
        <dbReference type="RefSeq" id="XP_016652613.1"/>
    </source>
</evidence>
<proteinExistence type="predicted"/>
<dbReference type="Pfam" id="PF14223">
    <property type="entry name" value="Retrotran_gag_2"/>
    <property type="match status" value="1"/>
</dbReference>
<dbReference type="PANTHER" id="PTHR35317:SF35">
    <property type="entry name" value="DUF4219 DOMAIN-CONTAINING PROTEIN"/>
    <property type="match status" value="1"/>
</dbReference>
<gene>
    <name evidence="2" type="primary">LOC107881977</name>
</gene>
<evidence type="ECO:0000313" key="1">
    <source>
        <dbReference type="Proteomes" id="UP000694861"/>
    </source>
</evidence>
<reference evidence="1" key="1">
    <citation type="journal article" date="2012" name="Nat. Commun.">
        <title>The genome of Prunus mume.</title>
        <authorList>
            <person name="Zhang Q."/>
            <person name="Chen W."/>
            <person name="Sun L."/>
            <person name="Zhao F."/>
            <person name="Huang B."/>
            <person name="Yang W."/>
            <person name="Tao Y."/>
            <person name="Wang J."/>
            <person name="Yuan Z."/>
            <person name="Fan G."/>
            <person name="Xing Z."/>
            <person name="Han C."/>
            <person name="Pan H."/>
            <person name="Zhong X."/>
            <person name="Shi W."/>
            <person name="Liang X."/>
            <person name="Du D."/>
            <person name="Sun F."/>
            <person name="Xu Z."/>
            <person name="Hao R."/>
            <person name="Lv T."/>
            <person name="Lv Y."/>
            <person name="Zheng Z."/>
            <person name="Sun M."/>
            <person name="Luo L."/>
            <person name="Cai M."/>
            <person name="Gao Y."/>
            <person name="Wang J."/>
            <person name="Yin Y."/>
            <person name="Xu X."/>
            <person name="Cheng T."/>
            <person name="Wang J."/>
        </authorList>
    </citation>
    <scope>NUCLEOTIDE SEQUENCE [LARGE SCALE GENOMIC DNA]</scope>
</reference>
<dbReference type="GeneID" id="107881977"/>
<dbReference type="Proteomes" id="UP000694861">
    <property type="component" value="Unplaced"/>
</dbReference>
<dbReference type="RefSeq" id="XP_016652613.1">
    <property type="nucleotide sequence ID" value="XM_016797127.1"/>
</dbReference>
<sequence length="242" mass="27538">MAGSGGSEARIPIFSGENYEFWRIKMVTIFKSYGLWSLVEKGFSIPDSKKKKVSEDISEEEVDEKIAAILMKDAKALGITQNAVSDQIFPRIAHADSAKMAWELLYAEYHGGEHVRSVKRQNLRREFEYTRMCDNESLSDYLTRLNELINQMKTFGEVLSNERQVQKVLISLSKKYDPICLVIENTKTLETVELQEVIAILKSQEQRLKMHNVDTVVKAFASFTVNSKRQNKNASQSGSSKS</sequence>
<organism evidence="1 2">
    <name type="scientific">Prunus mume</name>
    <name type="common">Japanese apricot</name>
    <name type="synonym">Armeniaca mume</name>
    <dbReference type="NCBI Taxonomy" id="102107"/>
    <lineage>
        <taxon>Eukaryota</taxon>
        <taxon>Viridiplantae</taxon>
        <taxon>Streptophyta</taxon>
        <taxon>Embryophyta</taxon>
        <taxon>Tracheophyta</taxon>
        <taxon>Spermatophyta</taxon>
        <taxon>Magnoliopsida</taxon>
        <taxon>eudicotyledons</taxon>
        <taxon>Gunneridae</taxon>
        <taxon>Pentapetalae</taxon>
        <taxon>rosids</taxon>
        <taxon>fabids</taxon>
        <taxon>Rosales</taxon>
        <taxon>Rosaceae</taxon>
        <taxon>Amygdaloideae</taxon>
        <taxon>Amygdaleae</taxon>
        <taxon>Prunus</taxon>
    </lineage>
</organism>
<dbReference type="PANTHER" id="PTHR35317">
    <property type="entry name" value="OS04G0629600 PROTEIN"/>
    <property type="match status" value="1"/>
</dbReference>
<name>A0ABM1LYY6_PRUMU</name>
<reference evidence="2" key="2">
    <citation type="submission" date="2025-08" db="UniProtKB">
        <authorList>
            <consortium name="RefSeq"/>
        </authorList>
    </citation>
    <scope>IDENTIFICATION</scope>
</reference>
<accession>A0ABM1LYY6</accession>
<protein>
    <submittedName>
        <fullName evidence="2">Uncharacterized protein LOC107881977</fullName>
    </submittedName>
</protein>
<keyword evidence="1" id="KW-1185">Reference proteome</keyword>